<reference evidence="1 2" key="2">
    <citation type="submission" date="2018-11" db="EMBL/GenBank/DDBJ databases">
        <authorList>
            <consortium name="Pathogen Informatics"/>
        </authorList>
    </citation>
    <scope>NUCLEOTIDE SEQUENCE [LARGE SCALE GENOMIC DNA]</scope>
    <source>
        <strain evidence="1 2">MHpl1</strain>
    </source>
</reference>
<dbReference type="AlphaFoldDB" id="A0A0N4VRX5"/>
<evidence type="ECO:0000313" key="2">
    <source>
        <dbReference type="Proteomes" id="UP000268014"/>
    </source>
</evidence>
<accession>A0A0N4VRX5</accession>
<name>A0A0N4VRX5_HAEPC</name>
<reference evidence="3" key="1">
    <citation type="submission" date="2017-02" db="UniProtKB">
        <authorList>
            <consortium name="WormBaseParasite"/>
        </authorList>
    </citation>
    <scope>IDENTIFICATION</scope>
</reference>
<evidence type="ECO:0000313" key="3">
    <source>
        <dbReference type="WBParaSite" id="HPLM_0000002701-mRNA-1"/>
    </source>
</evidence>
<keyword evidence="2" id="KW-1185">Reference proteome</keyword>
<evidence type="ECO:0000313" key="1">
    <source>
        <dbReference type="EMBL" id="VDO04142.1"/>
    </source>
</evidence>
<dbReference type="OrthoDB" id="5875875at2759"/>
<organism evidence="3">
    <name type="scientific">Haemonchus placei</name>
    <name type="common">Barber's pole worm</name>
    <dbReference type="NCBI Taxonomy" id="6290"/>
    <lineage>
        <taxon>Eukaryota</taxon>
        <taxon>Metazoa</taxon>
        <taxon>Ecdysozoa</taxon>
        <taxon>Nematoda</taxon>
        <taxon>Chromadorea</taxon>
        <taxon>Rhabditida</taxon>
        <taxon>Rhabditina</taxon>
        <taxon>Rhabditomorpha</taxon>
        <taxon>Strongyloidea</taxon>
        <taxon>Trichostrongylidae</taxon>
        <taxon>Haemonchus</taxon>
    </lineage>
</organism>
<dbReference type="EMBL" id="UZAF01000012">
    <property type="protein sequence ID" value="VDO04142.1"/>
    <property type="molecule type" value="Genomic_DNA"/>
</dbReference>
<dbReference type="Proteomes" id="UP000268014">
    <property type="component" value="Unassembled WGS sequence"/>
</dbReference>
<dbReference type="WBParaSite" id="HPLM_0000002701-mRNA-1">
    <property type="protein sequence ID" value="HPLM_0000002701-mRNA-1"/>
    <property type="gene ID" value="HPLM_0000002701"/>
</dbReference>
<protein>
    <submittedName>
        <fullName evidence="1 3">Uncharacterized protein</fullName>
    </submittedName>
</protein>
<sequence>MPNYCVKCTWQLPAIRRNSRGRETYTFLSGECRDITIINESTSKSMGKPQLQSPSLIAHSASGDRIMLIGQRNCSIQNVLGRRFTSAVLSHIY</sequence>
<gene>
    <name evidence="1" type="ORF">HPLM_LOCUS28</name>
</gene>
<proteinExistence type="predicted"/>